<accession>A0ABV0MJ05</accession>
<dbReference type="EMBL" id="JAHRIO010000729">
    <property type="protein sequence ID" value="MEQ2158383.1"/>
    <property type="molecule type" value="Genomic_DNA"/>
</dbReference>
<evidence type="ECO:0000313" key="3">
    <source>
        <dbReference type="Proteomes" id="UP001476798"/>
    </source>
</evidence>
<protein>
    <submittedName>
        <fullName evidence="2">Uncharacterized protein</fullName>
    </submittedName>
</protein>
<evidence type="ECO:0000313" key="2">
    <source>
        <dbReference type="EMBL" id="MEQ2158383.1"/>
    </source>
</evidence>
<reference evidence="2 3" key="1">
    <citation type="submission" date="2021-06" db="EMBL/GenBank/DDBJ databases">
        <authorList>
            <person name="Palmer J.M."/>
        </authorList>
    </citation>
    <scope>NUCLEOTIDE SEQUENCE [LARGE SCALE GENOMIC DNA]</scope>
    <source>
        <strain evidence="2 3">GA_2019</strain>
        <tissue evidence="2">Muscle</tissue>
    </source>
</reference>
<gene>
    <name evidence="2" type="ORF">GOODEAATRI_011735</name>
</gene>
<sequence>MIRGGLAVMLQQWLAVPFEMFMEIIGRTISEMADLQVSVQAHYCHGDEAPTAKEEASPTVVLTAPPAEQPAVGETGDNKEGFSRHC</sequence>
<evidence type="ECO:0000256" key="1">
    <source>
        <dbReference type="SAM" id="MobiDB-lite"/>
    </source>
</evidence>
<feature type="compositionally biased region" description="Basic and acidic residues" evidence="1">
    <location>
        <begin position="76"/>
        <end position="86"/>
    </location>
</feature>
<dbReference type="Proteomes" id="UP001476798">
    <property type="component" value="Unassembled WGS sequence"/>
</dbReference>
<name>A0ABV0MJ05_9TELE</name>
<comment type="caution">
    <text evidence="2">The sequence shown here is derived from an EMBL/GenBank/DDBJ whole genome shotgun (WGS) entry which is preliminary data.</text>
</comment>
<keyword evidence="3" id="KW-1185">Reference proteome</keyword>
<organism evidence="2 3">
    <name type="scientific">Goodea atripinnis</name>
    <dbReference type="NCBI Taxonomy" id="208336"/>
    <lineage>
        <taxon>Eukaryota</taxon>
        <taxon>Metazoa</taxon>
        <taxon>Chordata</taxon>
        <taxon>Craniata</taxon>
        <taxon>Vertebrata</taxon>
        <taxon>Euteleostomi</taxon>
        <taxon>Actinopterygii</taxon>
        <taxon>Neopterygii</taxon>
        <taxon>Teleostei</taxon>
        <taxon>Neoteleostei</taxon>
        <taxon>Acanthomorphata</taxon>
        <taxon>Ovalentaria</taxon>
        <taxon>Atherinomorphae</taxon>
        <taxon>Cyprinodontiformes</taxon>
        <taxon>Goodeidae</taxon>
        <taxon>Goodea</taxon>
    </lineage>
</organism>
<feature type="region of interest" description="Disordered" evidence="1">
    <location>
        <begin position="63"/>
        <end position="86"/>
    </location>
</feature>
<proteinExistence type="predicted"/>